<comment type="caution">
    <text evidence="3">The sequence shown here is derived from an EMBL/GenBank/DDBJ whole genome shotgun (WGS) entry which is preliminary data.</text>
</comment>
<dbReference type="InterPro" id="IPR036680">
    <property type="entry name" value="SPOR-like_sf"/>
</dbReference>
<reference evidence="3" key="2">
    <citation type="submission" date="2020-09" db="EMBL/GenBank/DDBJ databases">
        <authorList>
            <person name="Sun Q."/>
            <person name="Kim S."/>
        </authorList>
    </citation>
    <scope>NUCLEOTIDE SEQUENCE</scope>
    <source>
        <strain evidence="3">KCTC 23430</strain>
    </source>
</reference>
<evidence type="ECO:0000256" key="1">
    <source>
        <dbReference type="SAM" id="MobiDB-lite"/>
    </source>
</evidence>
<dbReference type="PANTHER" id="PTHR38687">
    <property type="entry name" value="CELL DIVISION PROTEIN DEDD-RELATED"/>
    <property type="match status" value="1"/>
</dbReference>
<evidence type="ECO:0000313" key="4">
    <source>
        <dbReference type="Proteomes" id="UP000644693"/>
    </source>
</evidence>
<dbReference type="GO" id="GO:0042834">
    <property type="term" value="F:peptidoglycan binding"/>
    <property type="evidence" value="ECO:0007669"/>
    <property type="project" value="InterPro"/>
</dbReference>
<dbReference type="EMBL" id="BMYM01000002">
    <property type="protein sequence ID" value="GHD33993.1"/>
    <property type="molecule type" value="Genomic_DNA"/>
</dbReference>
<dbReference type="AlphaFoldDB" id="A0A918XJC7"/>
<sequence>MGKDYASGRGSTRRKTAARKPAKRKAATRKPATNKRKPASSGGDFGRALKWYGSGVVSGVFACLVGYLVMLPGESEPETVAETPEPAAESAPPVEFSFYTLLPEQTIDVEVDPAEVTAPRTGSAASPEVYILQAGSFRQREDADRRRAELLLLGLQPSVEESNGDNGRWFRVYLGPFDSRSSMSKARSLTASGDIDTLLLKRNRG</sequence>
<dbReference type="SUPFAM" id="SSF110997">
    <property type="entry name" value="Sporulation related repeat"/>
    <property type="match status" value="1"/>
</dbReference>
<feature type="domain" description="SPOR" evidence="2">
    <location>
        <begin position="124"/>
        <end position="202"/>
    </location>
</feature>
<dbReference type="Gene3D" id="3.30.70.1070">
    <property type="entry name" value="Sporulation related repeat"/>
    <property type="match status" value="1"/>
</dbReference>
<name>A0A918XJC7_9GAMM</name>
<dbReference type="PROSITE" id="PS51724">
    <property type="entry name" value="SPOR"/>
    <property type="match status" value="1"/>
</dbReference>
<evidence type="ECO:0000259" key="2">
    <source>
        <dbReference type="PROSITE" id="PS51724"/>
    </source>
</evidence>
<evidence type="ECO:0000313" key="3">
    <source>
        <dbReference type="EMBL" id="GHD33993.1"/>
    </source>
</evidence>
<dbReference type="Proteomes" id="UP000644693">
    <property type="component" value="Unassembled WGS sequence"/>
</dbReference>
<reference evidence="3" key="1">
    <citation type="journal article" date="2014" name="Int. J. Syst. Evol. Microbiol.">
        <title>Complete genome sequence of Corynebacterium casei LMG S-19264T (=DSM 44701T), isolated from a smear-ripened cheese.</title>
        <authorList>
            <consortium name="US DOE Joint Genome Institute (JGI-PGF)"/>
            <person name="Walter F."/>
            <person name="Albersmeier A."/>
            <person name="Kalinowski J."/>
            <person name="Ruckert C."/>
        </authorList>
    </citation>
    <scope>NUCLEOTIDE SEQUENCE</scope>
    <source>
        <strain evidence="3">KCTC 23430</strain>
    </source>
</reference>
<gene>
    <name evidence="3" type="ORF">GCM10007053_19140</name>
</gene>
<feature type="compositionally biased region" description="Basic residues" evidence="1">
    <location>
        <begin position="11"/>
        <end position="38"/>
    </location>
</feature>
<feature type="region of interest" description="Disordered" evidence="1">
    <location>
        <begin position="1"/>
        <end position="45"/>
    </location>
</feature>
<protein>
    <recommendedName>
        <fullName evidence="2">SPOR domain-containing protein</fullName>
    </recommendedName>
</protein>
<accession>A0A918XJC7</accession>
<dbReference type="InterPro" id="IPR052521">
    <property type="entry name" value="Cell_div_SPOR-domain"/>
</dbReference>
<proteinExistence type="predicted"/>
<keyword evidence="4" id="KW-1185">Reference proteome</keyword>
<dbReference type="InterPro" id="IPR007730">
    <property type="entry name" value="SPOR-like_dom"/>
</dbReference>
<dbReference type="RefSeq" id="WP_229802698.1">
    <property type="nucleotide sequence ID" value="NZ_BMYM01000002.1"/>
</dbReference>
<dbReference type="Pfam" id="PF05036">
    <property type="entry name" value="SPOR"/>
    <property type="match status" value="1"/>
</dbReference>
<organism evidence="3 4">
    <name type="scientific">Parahalioglobus pacificus</name>
    <dbReference type="NCBI Taxonomy" id="930806"/>
    <lineage>
        <taxon>Bacteria</taxon>
        <taxon>Pseudomonadati</taxon>
        <taxon>Pseudomonadota</taxon>
        <taxon>Gammaproteobacteria</taxon>
        <taxon>Cellvibrionales</taxon>
        <taxon>Halieaceae</taxon>
        <taxon>Parahalioglobus</taxon>
    </lineage>
</organism>